<evidence type="ECO:0000256" key="3">
    <source>
        <dbReference type="ARBA" id="ARBA00023082"/>
    </source>
</evidence>
<comment type="caution">
    <text evidence="8">The sequence shown here is derived from an EMBL/GenBank/DDBJ whole genome shotgun (WGS) entry which is preliminary data.</text>
</comment>
<evidence type="ECO:0000313" key="9">
    <source>
        <dbReference type="Proteomes" id="UP001465153"/>
    </source>
</evidence>
<keyword evidence="2" id="KW-0805">Transcription regulation</keyword>
<accession>A0ABQ0A6X4</accession>
<evidence type="ECO:0000256" key="5">
    <source>
        <dbReference type="ARBA" id="ARBA00023163"/>
    </source>
</evidence>
<sequence length="173" mass="20228">MNNTVDNTPVFSSQELQDFYQYAVVLCQNTDDAYDILQTSLEKLLNEKRRGKKISNQTSYLRTIIRNQFIDQYRHQQKWQSELFEEQASYDISSVDIEAITINQGVLKKIWEQLSAEDRDILYHWAVLGYSTDEACELLGLARGTFLSRLHRLRKYCQKFSEDNSGLGVQEGR</sequence>
<proteinExistence type="inferred from homology"/>
<keyword evidence="3" id="KW-0731">Sigma factor</keyword>
<evidence type="ECO:0000259" key="7">
    <source>
        <dbReference type="Pfam" id="PF08281"/>
    </source>
</evidence>
<dbReference type="EMBL" id="BAABWN010000003">
    <property type="protein sequence ID" value="GAA6167403.1"/>
    <property type="molecule type" value="Genomic_DNA"/>
</dbReference>
<dbReference type="NCBIfam" id="TIGR02937">
    <property type="entry name" value="sigma70-ECF"/>
    <property type="match status" value="1"/>
</dbReference>
<evidence type="ECO:0000256" key="1">
    <source>
        <dbReference type="ARBA" id="ARBA00010641"/>
    </source>
</evidence>
<dbReference type="InterPro" id="IPR014284">
    <property type="entry name" value="RNA_pol_sigma-70_dom"/>
</dbReference>
<dbReference type="PANTHER" id="PTHR43133">
    <property type="entry name" value="RNA POLYMERASE ECF-TYPE SIGMA FACTO"/>
    <property type="match status" value="1"/>
</dbReference>
<organism evidence="8 9">
    <name type="scientific">Sessilibacter corallicola</name>
    <dbReference type="NCBI Taxonomy" id="2904075"/>
    <lineage>
        <taxon>Bacteria</taxon>
        <taxon>Pseudomonadati</taxon>
        <taxon>Pseudomonadota</taxon>
        <taxon>Gammaproteobacteria</taxon>
        <taxon>Cellvibrionales</taxon>
        <taxon>Cellvibrionaceae</taxon>
        <taxon>Sessilibacter</taxon>
    </lineage>
</organism>
<reference evidence="8 9" key="1">
    <citation type="submission" date="2024-04" db="EMBL/GenBank/DDBJ databases">
        <title>Draft genome sequence of Sessilibacter corallicola NBRC 116591.</title>
        <authorList>
            <person name="Miyakawa T."/>
            <person name="Kusuya Y."/>
            <person name="Miura T."/>
        </authorList>
    </citation>
    <scope>NUCLEOTIDE SEQUENCE [LARGE SCALE GENOMIC DNA]</scope>
    <source>
        <strain evidence="8 9">KU-00831-HH</strain>
    </source>
</reference>
<dbReference type="PANTHER" id="PTHR43133:SF8">
    <property type="entry name" value="RNA POLYMERASE SIGMA FACTOR HI_1459-RELATED"/>
    <property type="match status" value="1"/>
</dbReference>
<dbReference type="InterPro" id="IPR007627">
    <property type="entry name" value="RNA_pol_sigma70_r2"/>
</dbReference>
<keyword evidence="9" id="KW-1185">Reference proteome</keyword>
<dbReference type="Pfam" id="PF04542">
    <property type="entry name" value="Sigma70_r2"/>
    <property type="match status" value="1"/>
</dbReference>
<keyword evidence="5" id="KW-0804">Transcription</keyword>
<evidence type="ECO:0000313" key="8">
    <source>
        <dbReference type="EMBL" id="GAA6167403.1"/>
    </source>
</evidence>
<feature type="domain" description="RNA polymerase sigma factor 70 region 4 type 2" evidence="7">
    <location>
        <begin position="112"/>
        <end position="157"/>
    </location>
</feature>
<protein>
    <recommendedName>
        <fullName evidence="10">RNA polymerase sigma-70 factor (ECF subfamily)</fullName>
    </recommendedName>
</protein>
<dbReference type="Gene3D" id="1.10.10.10">
    <property type="entry name" value="Winged helix-like DNA-binding domain superfamily/Winged helix DNA-binding domain"/>
    <property type="match status" value="1"/>
</dbReference>
<dbReference type="Proteomes" id="UP001465153">
    <property type="component" value="Unassembled WGS sequence"/>
</dbReference>
<evidence type="ECO:0000256" key="2">
    <source>
        <dbReference type="ARBA" id="ARBA00023015"/>
    </source>
</evidence>
<dbReference type="InterPro" id="IPR036388">
    <property type="entry name" value="WH-like_DNA-bd_sf"/>
</dbReference>
<dbReference type="SUPFAM" id="SSF88659">
    <property type="entry name" value="Sigma3 and sigma4 domains of RNA polymerase sigma factors"/>
    <property type="match status" value="1"/>
</dbReference>
<feature type="domain" description="RNA polymerase sigma-70 region 2" evidence="6">
    <location>
        <begin position="16"/>
        <end position="77"/>
    </location>
</feature>
<dbReference type="InterPro" id="IPR039425">
    <property type="entry name" value="RNA_pol_sigma-70-like"/>
</dbReference>
<evidence type="ECO:0008006" key="10">
    <source>
        <dbReference type="Google" id="ProtNLM"/>
    </source>
</evidence>
<dbReference type="Pfam" id="PF08281">
    <property type="entry name" value="Sigma70_r4_2"/>
    <property type="match status" value="1"/>
</dbReference>
<dbReference type="RefSeq" id="WP_233088569.1">
    <property type="nucleotide sequence ID" value="NZ_BAABWN010000003.1"/>
</dbReference>
<dbReference type="SUPFAM" id="SSF88946">
    <property type="entry name" value="Sigma2 domain of RNA polymerase sigma factors"/>
    <property type="match status" value="1"/>
</dbReference>
<evidence type="ECO:0000259" key="6">
    <source>
        <dbReference type="Pfam" id="PF04542"/>
    </source>
</evidence>
<evidence type="ECO:0000256" key="4">
    <source>
        <dbReference type="ARBA" id="ARBA00023125"/>
    </source>
</evidence>
<gene>
    <name evidence="8" type="ORF">NBRC116591_12130</name>
</gene>
<name>A0ABQ0A6X4_9GAMM</name>
<comment type="similarity">
    <text evidence="1">Belongs to the sigma-70 factor family. ECF subfamily.</text>
</comment>
<dbReference type="InterPro" id="IPR013249">
    <property type="entry name" value="RNA_pol_sigma70_r4_t2"/>
</dbReference>
<dbReference type="Gene3D" id="1.10.1740.10">
    <property type="match status" value="1"/>
</dbReference>
<dbReference type="InterPro" id="IPR013325">
    <property type="entry name" value="RNA_pol_sigma_r2"/>
</dbReference>
<keyword evidence="4" id="KW-0238">DNA-binding</keyword>
<dbReference type="InterPro" id="IPR013324">
    <property type="entry name" value="RNA_pol_sigma_r3/r4-like"/>
</dbReference>